<proteinExistence type="predicted"/>
<dbReference type="InterPro" id="IPR036390">
    <property type="entry name" value="WH_DNA-bd_sf"/>
</dbReference>
<keyword evidence="3" id="KW-1185">Reference proteome</keyword>
<evidence type="ECO:0000259" key="1">
    <source>
        <dbReference type="Pfam" id="PF03551"/>
    </source>
</evidence>
<dbReference type="Proteomes" id="UP001501444">
    <property type="component" value="Unassembled WGS sequence"/>
</dbReference>
<gene>
    <name evidence="2" type="ORF">GCM10010170_028810</name>
</gene>
<dbReference type="InterPro" id="IPR052509">
    <property type="entry name" value="Metal_resp_DNA-bind_regulator"/>
</dbReference>
<dbReference type="RefSeq" id="WP_344612852.1">
    <property type="nucleotide sequence ID" value="NZ_BAAARV010000023.1"/>
</dbReference>
<dbReference type="Gene3D" id="1.10.10.10">
    <property type="entry name" value="Winged helix-like DNA-binding domain superfamily/Winged helix DNA-binding domain"/>
    <property type="match status" value="1"/>
</dbReference>
<reference evidence="3" key="1">
    <citation type="journal article" date="2019" name="Int. J. Syst. Evol. Microbiol.">
        <title>The Global Catalogue of Microorganisms (GCM) 10K type strain sequencing project: providing services to taxonomists for standard genome sequencing and annotation.</title>
        <authorList>
            <consortium name="The Broad Institute Genomics Platform"/>
            <consortium name="The Broad Institute Genome Sequencing Center for Infectious Disease"/>
            <person name="Wu L."/>
            <person name="Ma J."/>
        </authorList>
    </citation>
    <scope>NUCLEOTIDE SEQUENCE [LARGE SCALE GENOMIC DNA]</scope>
    <source>
        <strain evidence="3">JCM 3272</strain>
    </source>
</reference>
<organism evidence="2 3">
    <name type="scientific">Dactylosporangium salmoneum</name>
    <dbReference type="NCBI Taxonomy" id="53361"/>
    <lineage>
        <taxon>Bacteria</taxon>
        <taxon>Bacillati</taxon>
        <taxon>Actinomycetota</taxon>
        <taxon>Actinomycetes</taxon>
        <taxon>Micromonosporales</taxon>
        <taxon>Micromonosporaceae</taxon>
        <taxon>Dactylosporangium</taxon>
    </lineage>
</organism>
<feature type="domain" description="Transcription regulator PadR N-terminal" evidence="1">
    <location>
        <begin position="26"/>
        <end position="82"/>
    </location>
</feature>
<protein>
    <submittedName>
        <fullName evidence="2">PadR family transcriptional regulator</fullName>
    </submittedName>
</protein>
<dbReference type="EMBL" id="BAAARV010000023">
    <property type="protein sequence ID" value="GAA2343699.1"/>
    <property type="molecule type" value="Genomic_DNA"/>
</dbReference>
<dbReference type="SUPFAM" id="SSF46785">
    <property type="entry name" value="Winged helix' DNA-binding domain"/>
    <property type="match status" value="1"/>
</dbReference>
<dbReference type="InterPro" id="IPR005149">
    <property type="entry name" value="Tscrpt_reg_PadR_N"/>
</dbReference>
<sequence>MQRNRPPSPQTVKVLLALAAEPARWRYGYDLVTEVHLKSGSLYPILVRLADRGLLETSWEPSVGSRPPRHLYRLTGAGRDFVAALIAARHDRSAAHTRRRLSEA</sequence>
<dbReference type="InterPro" id="IPR036388">
    <property type="entry name" value="WH-like_DNA-bd_sf"/>
</dbReference>
<accession>A0ABP5T215</accession>
<name>A0ABP5T215_9ACTN</name>
<dbReference type="PANTHER" id="PTHR33169">
    <property type="entry name" value="PADR-FAMILY TRANSCRIPTIONAL REGULATOR"/>
    <property type="match status" value="1"/>
</dbReference>
<evidence type="ECO:0000313" key="2">
    <source>
        <dbReference type="EMBL" id="GAA2343699.1"/>
    </source>
</evidence>
<comment type="caution">
    <text evidence="2">The sequence shown here is derived from an EMBL/GenBank/DDBJ whole genome shotgun (WGS) entry which is preliminary data.</text>
</comment>
<dbReference type="PANTHER" id="PTHR33169:SF14">
    <property type="entry name" value="TRANSCRIPTIONAL REGULATOR RV3488"/>
    <property type="match status" value="1"/>
</dbReference>
<dbReference type="Pfam" id="PF03551">
    <property type="entry name" value="PadR"/>
    <property type="match status" value="1"/>
</dbReference>
<evidence type="ECO:0000313" key="3">
    <source>
        <dbReference type="Proteomes" id="UP001501444"/>
    </source>
</evidence>